<evidence type="ECO:0000313" key="5">
    <source>
        <dbReference type="EMBL" id="KAK5979642.1"/>
    </source>
</evidence>
<dbReference type="AlphaFoldDB" id="A0AAN8FIU6"/>
<keyword evidence="6" id="KW-1185">Reference proteome</keyword>
<dbReference type="PANTHER" id="PTHR46574:SF1">
    <property type="entry name" value="43 KDA RECEPTOR-ASSOCIATED PROTEIN OF THE SYNAPSE"/>
    <property type="match status" value="1"/>
</dbReference>
<dbReference type="InterPro" id="IPR013083">
    <property type="entry name" value="Znf_RING/FYVE/PHD"/>
</dbReference>
<dbReference type="GO" id="GO:0005886">
    <property type="term" value="C:plasma membrane"/>
    <property type="evidence" value="ECO:0007669"/>
    <property type="project" value="TreeGrafter"/>
</dbReference>
<gene>
    <name evidence="5" type="ORF">GCK32_011610</name>
</gene>
<name>A0AAN8FIU6_TRICO</name>
<dbReference type="SUPFAM" id="SSF57850">
    <property type="entry name" value="RING/U-box"/>
    <property type="match status" value="1"/>
</dbReference>
<evidence type="ECO:0000313" key="6">
    <source>
        <dbReference type="Proteomes" id="UP001331761"/>
    </source>
</evidence>
<dbReference type="GO" id="GO:0007271">
    <property type="term" value="P:synaptic transmission, cholinergic"/>
    <property type="evidence" value="ECO:0007669"/>
    <property type="project" value="TreeGrafter"/>
</dbReference>
<evidence type="ECO:0000256" key="3">
    <source>
        <dbReference type="PROSITE-ProRule" id="PRU00175"/>
    </source>
</evidence>
<keyword evidence="1 3" id="KW-0863">Zinc-finger</keyword>
<evidence type="ECO:0000256" key="2">
    <source>
        <dbReference type="ARBA" id="ARBA00022833"/>
    </source>
</evidence>
<dbReference type="InterPro" id="IPR052480">
    <property type="entry name" value="RAPsyn"/>
</dbReference>
<keyword evidence="2" id="KW-0862">Zinc</keyword>
<dbReference type="GO" id="GO:0031594">
    <property type="term" value="C:neuromuscular junction"/>
    <property type="evidence" value="ECO:0007669"/>
    <property type="project" value="TreeGrafter"/>
</dbReference>
<dbReference type="EMBL" id="WIXE01008158">
    <property type="protein sequence ID" value="KAK5979642.1"/>
    <property type="molecule type" value="Genomic_DNA"/>
</dbReference>
<proteinExistence type="predicted"/>
<keyword evidence="1 3" id="KW-0479">Metal-binding</keyword>
<dbReference type="GO" id="GO:1900075">
    <property type="term" value="P:positive regulation of neuromuscular synaptic transmission"/>
    <property type="evidence" value="ECO:0007669"/>
    <property type="project" value="TreeGrafter"/>
</dbReference>
<comment type="caution">
    <text evidence="5">The sequence shown here is derived from an EMBL/GenBank/DDBJ whole genome shotgun (WGS) entry which is preliminary data.</text>
</comment>
<evidence type="ECO:0000256" key="1">
    <source>
        <dbReference type="ARBA" id="ARBA00022771"/>
    </source>
</evidence>
<dbReference type="PANTHER" id="PTHR46574">
    <property type="entry name" value="43 KDA RECEPTOR-ASSOCIATED PROTEIN OF THE SYNAPSE"/>
    <property type="match status" value="1"/>
</dbReference>
<reference evidence="5 6" key="1">
    <citation type="submission" date="2019-10" db="EMBL/GenBank/DDBJ databases">
        <title>Assembly and Annotation for the nematode Trichostrongylus colubriformis.</title>
        <authorList>
            <person name="Martin J."/>
        </authorList>
    </citation>
    <scope>NUCLEOTIDE SEQUENCE [LARGE SCALE GENOMIC DNA]</scope>
    <source>
        <strain evidence="5">G859</strain>
        <tissue evidence="5">Whole worm</tissue>
    </source>
</reference>
<evidence type="ECO:0000259" key="4">
    <source>
        <dbReference type="PROSITE" id="PS50089"/>
    </source>
</evidence>
<dbReference type="Pfam" id="PF13639">
    <property type="entry name" value="zf-RING_2"/>
    <property type="match status" value="1"/>
</dbReference>
<dbReference type="GO" id="GO:0033130">
    <property type="term" value="F:acetylcholine receptor binding"/>
    <property type="evidence" value="ECO:0007669"/>
    <property type="project" value="TreeGrafter"/>
</dbReference>
<feature type="domain" description="RING-type" evidence="4">
    <location>
        <begin position="4"/>
        <end position="49"/>
    </location>
</feature>
<dbReference type="InterPro" id="IPR001841">
    <property type="entry name" value="Znf_RING"/>
</dbReference>
<dbReference type="Proteomes" id="UP001331761">
    <property type="component" value="Unassembled WGS sequence"/>
</dbReference>
<dbReference type="PROSITE" id="PS50089">
    <property type="entry name" value="ZF_RING_2"/>
    <property type="match status" value="1"/>
</dbReference>
<organism evidence="5 6">
    <name type="scientific">Trichostrongylus colubriformis</name>
    <name type="common">Black scour worm</name>
    <dbReference type="NCBI Taxonomy" id="6319"/>
    <lineage>
        <taxon>Eukaryota</taxon>
        <taxon>Metazoa</taxon>
        <taxon>Ecdysozoa</taxon>
        <taxon>Nematoda</taxon>
        <taxon>Chromadorea</taxon>
        <taxon>Rhabditida</taxon>
        <taxon>Rhabditina</taxon>
        <taxon>Rhabditomorpha</taxon>
        <taxon>Strongyloidea</taxon>
        <taxon>Trichostrongylidae</taxon>
        <taxon>Trichostrongylus</taxon>
    </lineage>
</organism>
<dbReference type="Gene3D" id="3.30.40.10">
    <property type="entry name" value="Zinc/RING finger domain, C3HC4 (zinc finger)"/>
    <property type="match status" value="1"/>
</dbReference>
<sequence length="80" mass="9190">MLKCHSRLAELYGMKDESLQALRCSHVFHERCLHTFLLEREDQTCPKCRCRAILSDNISMRTPSICSTIDAQTPSSKLSF</sequence>
<accession>A0AAN8FIU6</accession>
<dbReference type="GO" id="GO:0008270">
    <property type="term" value="F:zinc ion binding"/>
    <property type="evidence" value="ECO:0007669"/>
    <property type="project" value="UniProtKB-KW"/>
</dbReference>
<protein>
    <recommendedName>
        <fullName evidence="4">RING-type domain-containing protein</fullName>
    </recommendedName>
</protein>